<evidence type="ECO:0000256" key="2">
    <source>
        <dbReference type="SAM" id="Phobius"/>
    </source>
</evidence>
<feature type="transmembrane region" description="Helical" evidence="2">
    <location>
        <begin position="187"/>
        <end position="212"/>
    </location>
</feature>
<protein>
    <submittedName>
        <fullName evidence="4">Helix-turn-helix domain-containing protein</fullName>
    </submittedName>
</protein>
<feature type="transmembrane region" description="Helical" evidence="2">
    <location>
        <begin position="35"/>
        <end position="53"/>
    </location>
</feature>
<feature type="transmembrane region" description="Helical" evidence="2">
    <location>
        <begin position="65"/>
        <end position="87"/>
    </location>
</feature>
<dbReference type="EMBL" id="JBEWZH010000006">
    <property type="protein sequence ID" value="MFL0162746.1"/>
    <property type="molecule type" value="Genomic_DNA"/>
</dbReference>
<dbReference type="PROSITE" id="PS01124">
    <property type="entry name" value="HTH_ARAC_FAMILY_2"/>
    <property type="match status" value="1"/>
</dbReference>
<evidence type="ECO:0000313" key="4">
    <source>
        <dbReference type="EMBL" id="MFL0162746.1"/>
    </source>
</evidence>
<dbReference type="Proteomes" id="UP001623558">
    <property type="component" value="Unassembled WGS sequence"/>
</dbReference>
<evidence type="ECO:0000313" key="5">
    <source>
        <dbReference type="Proteomes" id="UP001623558"/>
    </source>
</evidence>
<dbReference type="PANTHER" id="PTHR43280:SF29">
    <property type="entry name" value="ARAC-FAMILY TRANSCRIPTIONAL REGULATOR"/>
    <property type="match status" value="1"/>
</dbReference>
<proteinExistence type="predicted"/>
<comment type="caution">
    <text evidence="4">The sequence shown here is derived from an EMBL/GenBank/DDBJ whole genome shotgun (WGS) entry which is preliminary data.</text>
</comment>
<dbReference type="InterPro" id="IPR018060">
    <property type="entry name" value="HTH_AraC"/>
</dbReference>
<feature type="transmembrane region" description="Helical" evidence="2">
    <location>
        <begin position="99"/>
        <end position="117"/>
    </location>
</feature>
<dbReference type="RefSeq" id="WP_406751572.1">
    <property type="nucleotide sequence ID" value="NZ_JBEWZH010000006.1"/>
</dbReference>
<keyword evidence="5" id="KW-1185">Reference proteome</keyword>
<gene>
    <name evidence="4" type="ORF">U0R11_10120</name>
</gene>
<organism evidence="4 5">
    <name type="scientific">Aquirufa salirivi</name>
    <dbReference type="NCBI Taxonomy" id="3104729"/>
    <lineage>
        <taxon>Bacteria</taxon>
        <taxon>Pseudomonadati</taxon>
        <taxon>Bacteroidota</taxon>
        <taxon>Cytophagia</taxon>
        <taxon>Cytophagales</taxon>
        <taxon>Flectobacillaceae</taxon>
        <taxon>Aquirufa</taxon>
    </lineage>
</organism>
<dbReference type="Gene3D" id="1.10.10.60">
    <property type="entry name" value="Homeodomain-like"/>
    <property type="match status" value="1"/>
</dbReference>
<feature type="transmembrane region" description="Helical" evidence="2">
    <location>
        <begin position="6"/>
        <end position="26"/>
    </location>
</feature>
<sequence>MNSWSPVDYLIYLSFLFFAFGISLFLKKGLIATKFLGIQFLGLAYQLFAGYFIQPSHIHEYPHFFRTVSPFFYLLGPLAYLFQHFLLFPERKFRLVHTLHFLPFILHIIEYIPFYILPAEVKLVEVEHVFQQKTFYSSQSIYGWISMRDHLFIKTIYYIAYIFWTLQELYKFYKTTSGSFLKKNSLIVYWLTGDMVMKFVVIILHCFNLIFAKKKHLEITYMDYIFVLEYIIMMVFMLLNPKLLKGPTLKGLVFQHSAGFNEKQLLETTKQEKAHQKASRDKSVIFTLNRYFETEQLFLRPDITLAEVSRYLKIKPRIIRMALQIEMNLSFSDYVNTWRIQYAEEQCRENSKWKNYKLEVIAMESGFGTRQSFNSAVKKIKGVSPGKYFEDIM</sequence>
<evidence type="ECO:0000256" key="1">
    <source>
        <dbReference type="ARBA" id="ARBA00023125"/>
    </source>
</evidence>
<keyword evidence="2" id="KW-0812">Transmembrane</keyword>
<reference evidence="4 5" key="1">
    <citation type="submission" date="2024-07" db="EMBL/GenBank/DDBJ databases">
        <authorList>
            <person name="Pitt A."/>
            <person name="Hahn M.W."/>
        </authorList>
    </citation>
    <scope>NUCLEOTIDE SEQUENCE [LARGE SCALE GENOMIC DNA]</scope>
    <source>
        <strain evidence="4 5">1-SAACH-A3</strain>
    </source>
</reference>
<feature type="transmembrane region" description="Helical" evidence="2">
    <location>
        <begin position="224"/>
        <end position="240"/>
    </location>
</feature>
<keyword evidence="2" id="KW-0472">Membrane</keyword>
<feature type="domain" description="HTH araC/xylS-type" evidence="3">
    <location>
        <begin position="282"/>
        <end position="391"/>
    </location>
</feature>
<accession>A0ABW8RVW6</accession>
<keyword evidence="1" id="KW-0238">DNA-binding</keyword>
<keyword evidence="2" id="KW-1133">Transmembrane helix</keyword>
<dbReference type="PANTHER" id="PTHR43280">
    <property type="entry name" value="ARAC-FAMILY TRANSCRIPTIONAL REGULATOR"/>
    <property type="match status" value="1"/>
</dbReference>
<feature type="transmembrane region" description="Helical" evidence="2">
    <location>
        <begin position="150"/>
        <end position="166"/>
    </location>
</feature>
<name>A0ABW8RVW6_9BACT</name>
<dbReference type="SMART" id="SM00342">
    <property type="entry name" value="HTH_ARAC"/>
    <property type="match status" value="1"/>
</dbReference>
<evidence type="ECO:0000259" key="3">
    <source>
        <dbReference type="PROSITE" id="PS01124"/>
    </source>
</evidence>
<dbReference type="Pfam" id="PF12833">
    <property type="entry name" value="HTH_18"/>
    <property type="match status" value="1"/>
</dbReference>